<reference evidence="1" key="1">
    <citation type="submission" date="2018-02" db="EMBL/GenBank/DDBJ databases">
        <title>Rhizophora mucronata_Transcriptome.</title>
        <authorList>
            <person name="Meera S.P."/>
            <person name="Sreeshan A."/>
            <person name="Augustine A."/>
        </authorList>
    </citation>
    <scope>NUCLEOTIDE SEQUENCE</scope>
    <source>
        <tissue evidence="1">Leaf</tissue>
    </source>
</reference>
<name>A0A2P2N4K4_RHIMU</name>
<accession>A0A2P2N4K4</accession>
<evidence type="ECO:0000313" key="1">
    <source>
        <dbReference type="EMBL" id="MBX37407.1"/>
    </source>
</evidence>
<protein>
    <submittedName>
        <fullName evidence="1">Uncharacterized protein</fullName>
    </submittedName>
</protein>
<proteinExistence type="predicted"/>
<organism evidence="1">
    <name type="scientific">Rhizophora mucronata</name>
    <name type="common">Asiatic mangrove</name>
    <dbReference type="NCBI Taxonomy" id="61149"/>
    <lineage>
        <taxon>Eukaryota</taxon>
        <taxon>Viridiplantae</taxon>
        <taxon>Streptophyta</taxon>
        <taxon>Embryophyta</taxon>
        <taxon>Tracheophyta</taxon>
        <taxon>Spermatophyta</taxon>
        <taxon>Magnoliopsida</taxon>
        <taxon>eudicotyledons</taxon>
        <taxon>Gunneridae</taxon>
        <taxon>Pentapetalae</taxon>
        <taxon>rosids</taxon>
        <taxon>fabids</taxon>
        <taxon>Malpighiales</taxon>
        <taxon>Rhizophoraceae</taxon>
        <taxon>Rhizophora</taxon>
    </lineage>
</organism>
<sequence>MAKAIKEDGVR</sequence>
<dbReference type="EMBL" id="GGEC01056923">
    <property type="protein sequence ID" value="MBX37407.1"/>
    <property type="molecule type" value="Transcribed_RNA"/>
</dbReference>